<evidence type="ECO:0000256" key="1">
    <source>
        <dbReference type="SAM" id="MobiDB-lite"/>
    </source>
</evidence>
<proteinExistence type="predicted"/>
<keyword evidence="2" id="KW-1133">Transmembrane helix</keyword>
<keyword evidence="2" id="KW-0812">Transmembrane</keyword>
<feature type="compositionally biased region" description="Pro residues" evidence="1">
    <location>
        <begin position="1"/>
        <end position="19"/>
    </location>
</feature>
<organism evidence="3 4">
    <name type="scientific">Streptomyces gelaticus</name>
    <dbReference type="NCBI Taxonomy" id="285446"/>
    <lineage>
        <taxon>Bacteria</taxon>
        <taxon>Bacillati</taxon>
        <taxon>Actinomycetota</taxon>
        <taxon>Actinomycetes</taxon>
        <taxon>Kitasatosporales</taxon>
        <taxon>Streptomycetaceae</taxon>
        <taxon>Streptomyces</taxon>
    </lineage>
</organism>
<evidence type="ECO:0000313" key="3">
    <source>
        <dbReference type="EMBL" id="GGV78057.1"/>
    </source>
</evidence>
<keyword evidence="4" id="KW-1185">Reference proteome</keyword>
<feature type="region of interest" description="Disordered" evidence="1">
    <location>
        <begin position="82"/>
        <end position="127"/>
    </location>
</feature>
<feature type="region of interest" description="Disordered" evidence="1">
    <location>
        <begin position="1"/>
        <end position="50"/>
    </location>
</feature>
<name>A0ABQ2VT43_9ACTN</name>
<dbReference type="Proteomes" id="UP000660675">
    <property type="component" value="Unassembled WGS sequence"/>
</dbReference>
<evidence type="ECO:0000313" key="4">
    <source>
        <dbReference type="Proteomes" id="UP000660675"/>
    </source>
</evidence>
<feature type="transmembrane region" description="Helical" evidence="2">
    <location>
        <begin position="57"/>
        <end position="79"/>
    </location>
</feature>
<protein>
    <recommendedName>
        <fullName evidence="5">DUF4352 domain-containing protein</fullName>
    </recommendedName>
</protein>
<evidence type="ECO:0008006" key="5">
    <source>
        <dbReference type="Google" id="ProtNLM"/>
    </source>
</evidence>
<keyword evidence="2" id="KW-0472">Membrane</keyword>
<dbReference type="RefSeq" id="WP_189541808.1">
    <property type="nucleotide sequence ID" value="NZ_BMTF01000003.1"/>
</dbReference>
<comment type="caution">
    <text evidence="3">The sequence shown here is derived from an EMBL/GenBank/DDBJ whole genome shotgun (WGS) entry which is preliminary data.</text>
</comment>
<dbReference type="EMBL" id="BMTF01000003">
    <property type="protein sequence ID" value="GGV78057.1"/>
    <property type="molecule type" value="Genomic_DNA"/>
</dbReference>
<accession>A0ABQ2VT43</accession>
<gene>
    <name evidence="3" type="ORF">GCM10015535_12270</name>
</gene>
<sequence>MSYGYPPPQPGQQPQPGEQPQPGQQPQQPPSPYAQWPQPGPGAYGCPQPPRKSRTGLIVTLSVVGGVALLLAAGVLIAVTTSGGSSSTAESKPSAAESTKSEAPTTGGASDAPTELPALEGTDAEGDVRITRCEVDSLTEWPDADVEVVNHSDTQASYIVSVEFVDGDGTRRASGLATATDLAAGQKSVQKAQGLGKVPGKMTCKVAKVTRLPST</sequence>
<evidence type="ECO:0000256" key="2">
    <source>
        <dbReference type="SAM" id="Phobius"/>
    </source>
</evidence>
<reference evidence="4" key="1">
    <citation type="journal article" date="2019" name="Int. J. Syst. Evol. Microbiol.">
        <title>The Global Catalogue of Microorganisms (GCM) 10K type strain sequencing project: providing services to taxonomists for standard genome sequencing and annotation.</title>
        <authorList>
            <consortium name="The Broad Institute Genomics Platform"/>
            <consortium name="The Broad Institute Genome Sequencing Center for Infectious Disease"/>
            <person name="Wu L."/>
            <person name="Ma J."/>
        </authorList>
    </citation>
    <scope>NUCLEOTIDE SEQUENCE [LARGE SCALE GENOMIC DNA]</scope>
    <source>
        <strain evidence="4">JCM 4376</strain>
    </source>
</reference>
<feature type="compositionally biased region" description="Low complexity" evidence="1">
    <location>
        <begin position="82"/>
        <end position="106"/>
    </location>
</feature>